<dbReference type="SUPFAM" id="SSF51735">
    <property type="entry name" value="NAD(P)-binding Rossmann-fold domains"/>
    <property type="match status" value="1"/>
</dbReference>
<organism evidence="4 5">
    <name type="scientific">Pedosphaera parvula (strain Ellin514)</name>
    <dbReference type="NCBI Taxonomy" id="320771"/>
    <lineage>
        <taxon>Bacteria</taxon>
        <taxon>Pseudomonadati</taxon>
        <taxon>Verrucomicrobiota</taxon>
        <taxon>Pedosphaerae</taxon>
        <taxon>Pedosphaerales</taxon>
        <taxon>Pedosphaeraceae</taxon>
        <taxon>Pedosphaera</taxon>
    </lineage>
</organism>
<evidence type="ECO:0000313" key="5">
    <source>
        <dbReference type="Proteomes" id="UP000003688"/>
    </source>
</evidence>
<feature type="domain" description="GFO/IDH/MocA-like oxidoreductase" evidence="3">
    <location>
        <begin position="133"/>
        <end position="263"/>
    </location>
</feature>
<dbReference type="Gene3D" id="3.30.360.10">
    <property type="entry name" value="Dihydrodipicolinate Reductase, domain 2"/>
    <property type="match status" value="1"/>
</dbReference>
<comment type="caution">
    <text evidence="4">The sequence shown here is derived from an EMBL/GenBank/DDBJ whole genome shotgun (WGS) entry which is preliminary data.</text>
</comment>
<dbReference type="InterPro" id="IPR050463">
    <property type="entry name" value="Gfo/Idh/MocA_oxidrdct_glycsds"/>
</dbReference>
<keyword evidence="1" id="KW-0560">Oxidoreductase</keyword>
<dbReference type="SUPFAM" id="SSF55347">
    <property type="entry name" value="Glyceraldehyde-3-phosphate dehydrogenase-like, C-terminal domain"/>
    <property type="match status" value="1"/>
</dbReference>
<dbReference type="RefSeq" id="WP_007416337.1">
    <property type="nucleotide sequence ID" value="NZ_ABOX02000025.1"/>
</dbReference>
<dbReference type="Proteomes" id="UP000003688">
    <property type="component" value="Unassembled WGS sequence"/>
</dbReference>
<dbReference type="EMBL" id="ABOX02000025">
    <property type="protein sequence ID" value="EEF59664.1"/>
    <property type="molecule type" value="Genomic_DNA"/>
</dbReference>
<gene>
    <name evidence="4" type="ORF">Cflav_PD2653</name>
</gene>
<proteinExistence type="predicted"/>
<dbReference type="InterPro" id="IPR055170">
    <property type="entry name" value="GFO_IDH_MocA-like_dom"/>
</dbReference>
<dbReference type="Gene3D" id="3.40.50.720">
    <property type="entry name" value="NAD(P)-binding Rossmann-like Domain"/>
    <property type="match status" value="1"/>
</dbReference>
<feature type="domain" description="Gfo/Idh/MocA-like oxidoreductase N-terminal" evidence="2">
    <location>
        <begin position="4"/>
        <end position="123"/>
    </location>
</feature>
<evidence type="ECO:0000259" key="2">
    <source>
        <dbReference type="Pfam" id="PF01408"/>
    </source>
</evidence>
<dbReference type="GO" id="GO:0016491">
    <property type="term" value="F:oxidoreductase activity"/>
    <property type="evidence" value="ECO:0007669"/>
    <property type="project" value="UniProtKB-KW"/>
</dbReference>
<evidence type="ECO:0000313" key="4">
    <source>
        <dbReference type="EMBL" id="EEF59664.1"/>
    </source>
</evidence>
<sequence>MKQIGVGMIGCGGIALQNHLPGLALCPEAKLVALCDTNAEVLQKAVQQTGISAAFTNYLDMLNREEVNAVIIATPNFTHAPIALAAINAGKHVLCEKPIAMNFAESKAMLDAAEKAGVRHMTAFTYRFVPAMRYMAHMVKSGFIGEPYHFRSCRLQDWGTRAVGWRQIAKLAGTGELGDMLSHRIDYAHLLVGPMTRLVADMRRYHDVRDGQVSDLEDWVAIMAEFQRNHATGVLESSKVATGRGESGKSQDYCEVNGTEGTLVFQLERPLELQISKKGETSLHTVPVPTEFLKWPGSKRDPHAGDPIMTFRYDQDMEFIQAIVQQRPCVPSFLEGAQAQAVMDATVVSTNEKRWVNIEQVR</sequence>
<dbReference type="GO" id="GO:0000166">
    <property type="term" value="F:nucleotide binding"/>
    <property type="evidence" value="ECO:0007669"/>
    <property type="project" value="InterPro"/>
</dbReference>
<dbReference type="STRING" id="320771.Cflav_PD2653"/>
<dbReference type="OrthoDB" id="9815825at2"/>
<dbReference type="InterPro" id="IPR000683">
    <property type="entry name" value="Gfo/Idh/MocA-like_OxRdtase_N"/>
</dbReference>
<dbReference type="Pfam" id="PF22725">
    <property type="entry name" value="GFO_IDH_MocA_C3"/>
    <property type="match status" value="1"/>
</dbReference>
<evidence type="ECO:0000259" key="3">
    <source>
        <dbReference type="Pfam" id="PF22725"/>
    </source>
</evidence>
<dbReference type="PANTHER" id="PTHR43818:SF11">
    <property type="entry name" value="BCDNA.GH03377"/>
    <property type="match status" value="1"/>
</dbReference>
<evidence type="ECO:0000256" key="1">
    <source>
        <dbReference type="ARBA" id="ARBA00023002"/>
    </source>
</evidence>
<dbReference type="Pfam" id="PF01408">
    <property type="entry name" value="GFO_IDH_MocA"/>
    <property type="match status" value="1"/>
</dbReference>
<name>B9XKJ4_PEDPL</name>
<protein>
    <submittedName>
        <fullName evidence="4">Oxidoreductase domain protein</fullName>
    </submittedName>
</protein>
<accession>B9XKJ4</accession>
<keyword evidence="5" id="KW-1185">Reference proteome</keyword>
<reference evidence="4 5" key="1">
    <citation type="journal article" date="2011" name="J. Bacteriol.">
        <title>Genome sequence of 'Pedosphaera parvula' Ellin514, an aerobic Verrucomicrobial isolate from pasture soil.</title>
        <authorList>
            <person name="Kant R."/>
            <person name="van Passel M.W."/>
            <person name="Sangwan P."/>
            <person name="Palva A."/>
            <person name="Lucas S."/>
            <person name="Copeland A."/>
            <person name="Lapidus A."/>
            <person name="Glavina Del Rio T."/>
            <person name="Dalin E."/>
            <person name="Tice H."/>
            <person name="Bruce D."/>
            <person name="Goodwin L."/>
            <person name="Pitluck S."/>
            <person name="Chertkov O."/>
            <person name="Larimer F.W."/>
            <person name="Land M.L."/>
            <person name="Hauser L."/>
            <person name="Brettin T.S."/>
            <person name="Detter J.C."/>
            <person name="Han S."/>
            <person name="de Vos W.M."/>
            <person name="Janssen P.H."/>
            <person name="Smidt H."/>
        </authorList>
    </citation>
    <scope>NUCLEOTIDE SEQUENCE [LARGE SCALE GENOMIC DNA]</scope>
    <source>
        <strain evidence="4 5">Ellin514</strain>
    </source>
</reference>
<dbReference type="InterPro" id="IPR036291">
    <property type="entry name" value="NAD(P)-bd_dom_sf"/>
</dbReference>
<dbReference type="AlphaFoldDB" id="B9XKJ4"/>
<dbReference type="PANTHER" id="PTHR43818">
    <property type="entry name" value="BCDNA.GH03377"/>
    <property type="match status" value="1"/>
</dbReference>